<dbReference type="EMBL" id="JACSPN010000021">
    <property type="protein sequence ID" value="MBE7701542.1"/>
    <property type="molecule type" value="Genomic_DNA"/>
</dbReference>
<dbReference type="PANTHER" id="PTHR24221:SF654">
    <property type="entry name" value="ATP-BINDING CASSETTE SUB-FAMILY B MEMBER 6"/>
    <property type="match status" value="1"/>
</dbReference>
<feature type="domain" description="ABC transporter" evidence="5">
    <location>
        <begin position="392"/>
        <end position="642"/>
    </location>
</feature>
<accession>A0A9D5Z027</accession>
<evidence type="ECO:0000259" key="5">
    <source>
        <dbReference type="PROSITE" id="PS50893"/>
    </source>
</evidence>
<keyword evidence="1" id="KW-0547">Nucleotide-binding</keyword>
<dbReference type="InterPro" id="IPR017871">
    <property type="entry name" value="ABC_transporter-like_CS"/>
</dbReference>
<dbReference type="Proteomes" id="UP000822993">
    <property type="component" value="Unassembled WGS sequence"/>
</dbReference>
<dbReference type="AlphaFoldDB" id="A0A9D5Z027"/>
<proteinExistence type="predicted"/>
<feature type="compositionally biased region" description="Pro residues" evidence="3">
    <location>
        <begin position="9"/>
        <end position="22"/>
    </location>
</feature>
<gene>
    <name evidence="6" type="ORF">H9623_14715</name>
</gene>
<evidence type="ECO:0000256" key="4">
    <source>
        <dbReference type="SAM" id="Phobius"/>
    </source>
</evidence>
<evidence type="ECO:0000256" key="3">
    <source>
        <dbReference type="SAM" id="MobiDB-lite"/>
    </source>
</evidence>
<dbReference type="InterPro" id="IPR003593">
    <property type="entry name" value="AAA+_ATPase"/>
</dbReference>
<dbReference type="GO" id="GO:0034040">
    <property type="term" value="F:ATPase-coupled lipid transmembrane transporter activity"/>
    <property type="evidence" value="ECO:0007669"/>
    <property type="project" value="TreeGrafter"/>
</dbReference>
<comment type="caution">
    <text evidence="6">The sequence shown here is derived from an EMBL/GenBank/DDBJ whole genome shotgun (WGS) entry which is preliminary data.</text>
</comment>
<name>A0A9D5Z027_9CELL</name>
<keyword evidence="4" id="KW-0472">Membrane</keyword>
<evidence type="ECO:0000313" key="6">
    <source>
        <dbReference type="EMBL" id="MBE7701542.1"/>
    </source>
</evidence>
<feature type="transmembrane region" description="Helical" evidence="4">
    <location>
        <begin position="91"/>
        <end position="112"/>
    </location>
</feature>
<feature type="transmembrane region" description="Helical" evidence="4">
    <location>
        <begin position="286"/>
        <end position="310"/>
    </location>
</feature>
<dbReference type="InterPro" id="IPR039421">
    <property type="entry name" value="Type_1_exporter"/>
</dbReference>
<sequence>MPTTTREPSAPPAPAPRAPAPRPATWGALARRAGPWLRGWALLRHAGAGLVAGTSVLCLALSLLPLATIVLLGRVLYLVPHSFGREAVAGAWEQLLLVLTLAIGALVAQQVVAPLQAGLLETIGRRVDRHCVGRVLRATTSHAPLSLLEDPDVLGILADARAAFDRQSRSPGEAAAAMLPLVGRYAQVVGASILVAVVVSPVAGVLLLGTALALRAGVRGGMSRFGAIWDGLTAQRRRTGYVRQLAITPDITKEVRVLGLLPWLRERLRTESLAQLRPEWAGRRRVFFLPFVGYGLLGLVGGSAVLAVVVLDAQDLDLFALGVALQAMMVPMRFGVHFPESDLQTQYGLQSLESLRRLEAHLVPGAPGTGEPAGTGGPGTSEALAHAPTGVVRFEDVWFRYSASSPWVLQGLDLTLEPGTSTAIVGLNGAGKTTTIKLLARLYTPTRGRITVGGVDLRTLPADRWQRCLSLIFQDYARFELSVADNVTLAPTSQDDQGALDAALRAAGAHLVVDGLDDGPSTVLSGGYAKGRDLSGGQWQRVALARALFQIARGAQILVLDEPTAQLDVTAEAEFFERFLAPGAVDAVADGRPITSVVISHRFSTVRPADHIVVVEHGRVVEEGNHDELLAVGGRYAELFVLQARRFRADGDPPADAPVVGIPDVIDAGGFS</sequence>
<dbReference type="SUPFAM" id="SSF52540">
    <property type="entry name" value="P-loop containing nucleoside triphosphate hydrolases"/>
    <property type="match status" value="1"/>
</dbReference>
<evidence type="ECO:0000256" key="1">
    <source>
        <dbReference type="ARBA" id="ARBA00022741"/>
    </source>
</evidence>
<keyword evidence="7" id="KW-1185">Reference proteome</keyword>
<evidence type="ECO:0000313" key="7">
    <source>
        <dbReference type="Proteomes" id="UP000822993"/>
    </source>
</evidence>
<dbReference type="GO" id="GO:0005524">
    <property type="term" value="F:ATP binding"/>
    <property type="evidence" value="ECO:0007669"/>
    <property type="project" value="UniProtKB-KW"/>
</dbReference>
<dbReference type="Gene3D" id="3.40.50.300">
    <property type="entry name" value="P-loop containing nucleotide triphosphate hydrolases"/>
    <property type="match status" value="1"/>
</dbReference>
<feature type="transmembrane region" description="Helical" evidence="4">
    <location>
        <begin position="46"/>
        <end position="79"/>
    </location>
</feature>
<dbReference type="InterPro" id="IPR027417">
    <property type="entry name" value="P-loop_NTPase"/>
</dbReference>
<feature type="region of interest" description="Disordered" evidence="3">
    <location>
        <begin position="1"/>
        <end position="23"/>
    </location>
</feature>
<dbReference type="Pfam" id="PF00005">
    <property type="entry name" value="ABC_tran"/>
    <property type="match status" value="1"/>
</dbReference>
<evidence type="ECO:0000256" key="2">
    <source>
        <dbReference type="ARBA" id="ARBA00022840"/>
    </source>
</evidence>
<reference evidence="6 7" key="1">
    <citation type="submission" date="2020-08" db="EMBL/GenBank/DDBJ databases">
        <title>A Genomic Blueprint of the Chicken Gut Microbiome.</title>
        <authorList>
            <person name="Gilroy R."/>
            <person name="Ravi A."/>
            <person name="Getino M."/>
            <person name="Pursley I."/>
            <person name="Horton D.L."/>
            <person name="Alikhan N.-F."/>
            <person name="Baker D."/>
            <person name="Gharbi K."/>
            <person name="Hall N."/>
            <person name="Watson M."/>
            <person name="Adriaenssens E.M."/>
            <person name="Foster-Nyarko E."/>
            <person name="Jarju S."/>
            <person name="Secka A."/>
            <person name="Antonio M."/>
            <person name="Oren A."/>
            <person name="Chaudhuri R."/>
            <person name="La Ragione R.M."/>
            <person name="Hildebrand F."/>
            <person name="Pallen M.J."/>
        </authorList>
    </citation>
    <scope>NUCLEOTIDE SEQUENCE [LARGE SCALE GENOMIC DNA]</scope>
    <source>
        <strain evidence="6 7">Sa1BUA8</strain>
    </source>
</reference>
<dbReference type="GO" id="GO:0016887">
    <property type="term" value="F:ATP hydrolysis activity"/>
    <property type="evidence" value="ECO:0007669"/>
    <property type="project" value="InterPro"/>
</dbReference>
<dbReference type="PROSITE" id="PS50893">
    <property type="entry name" value="ABC_TRANSPORTER_2"/>
    <property type="match status" value="1"/>
</dbReference>
<dbReference type="PROSITE" id="PS00211">
    <property type="entry name" value="ABC_TRANSPORTER_1"/>
    <property type="match status" value="1"/>
</dbReference>
<keyword evidence="4" id="KW-0812">Transmembrane</keyword>
<feature type="transmembrane region" description="Helical" evidence="4">
    <location>
        <begin position="188"/>
        <end position="214"/>
    </location>
</feature>
<dbReference type="InterPro" id="IPR003439">
    <property type="entry name" value="ABC_transporter-like_ATP-bd"/>
</dbReference>
<dbReference type="SMART" id="SM00382">
    <property type="entry name" value="AAA"/>
    <property type="match status" value="1"/>
</dbReference>
<organism evidence="6 7">
    <name type="scientific">Oerskovia douganii</name>
    <dbReference type="NCBI Taxonomy" id="2762210"/>
    <lineage>
        <taxon>Bacteria</taxon>
        <taxon>Bacillati</taxon>
        <taxon>Actinomycetota</taxon>
        <taxon>Actinomycetes</taxon>
        <taxon>Micrococcales</taxon>
        <taxon>Cellulomonadaceae</taxon>
        <taxon>Oerskovia</taxon>
    </lineage>
</organism>
<dbReference type="PANTHER" id="PTHR24221">
    <property type="entry name" value="ATP-BINDING CASSETTE SUB-FAMILY B"/>
    <property type="match status" value="1"/>
</dbReference>
<keyword evidence="4" id="KW-1133">Transmembrane helix</keyword>
<protein>
    <submittedName>
        <fullName evidence="6">ABC transporter ATP-binding protein</fullName>
    </submittedName>
</protein>
<keyword evidence="2 6" id="KW-0067">ATP-binding</keyword>